<dbReference type="EMBL" id="CP041659">
    <property type="protein sequence ID" value="QDP18482.1"/>
    <property type="molecule type" value="Genomic_DNA"/>
</dbReference>
<proteinExistence type="predicted"/>
<evidence type="ECO:0008006" key="3">
    <source>
        <dbReference type="Google" id="ProtNLM"/>
    </source>
</evidence>
<protein>
    <recommendedName>
        <fullName evidence="3">DOMON-like domain-containing protein</fullName>
    </recommendedName>
</protein>
<reference evidence="1 2" key="1">
    <citation type="submission" date="2019-07" db="EMBL/GenBank/DDBJ databases">
        <title>Sphingomonas AE3 Genome sequencing and assembly.</title>
        <authorList>
            <person name="Kim H."/>
        </authorList>
    </citation>
    <scope>NUCLEOTIDE SEQUENCE [LARGE SCALE GENOMIC DNA]</scope>
    <source>
        <strain evidence="1 2">AE3</strain>
    </source>
</reference>
<keyword evidence="2" id="KW-1185">Reference proteome</keyword>
<dbReference type="AlphaFoldDB" id="A0A516INK9"/>
<dbReference type="RefSeq" id="WP_147492945.1">
    <property type="nucleotide sequence ID" value="NZ_CP041659.1"/>
</dbReference>
<gene>
    <name evidence="1" type="ORF">FMM02_00020</name>
</gene>
<dbReference type="Proteomes" id="UP000321857">
    <property type="component" value="Chromosome"/>
</dbReference>
<evidence type="ECO:0000313" key="1">
    <source>
        <dbReference type="EMBL" id="QDP18482.1"/>
    </source>
</evidence>
<dbReference type="OrthoDB" id="190583at2"/>
<dbReference type="KEGG" id="sxa:FMM02_00020"/>
<accession>A0A516INK9</accession>
<organism evidence="1 2">
    <name type="scientific">Sphingomonas xanthus</name>
    <dbReference type="NCBI Taxonomy" id="2594473"/>
    <lineage>
        <taxon>Bacteria</taxon>
        <taxon>Pseudomonadati</taxon>
        <taxon>Pseudomonadota</taxon>
        <taxon>Alphaproteobacteria</taxon>
        <taxon>Sphingomonadales</taxon>
        <taxon>Sphingomonadaceae</taxon>
        <taxon>Sphingomonas</taxon>
    </lineage>
</organism>
<evidence type="ECO:0000313" key="2">
    <source>
        <dbReference type="Proteomes" id="UP000321857"/>
    </source>
</evidence>
<name>A0A516INK9_9SPHN</name>
<sequence>MPLLFRHPDTPPGALRQVEADLVRTGQGAIATFRLIGDIAKVKRPTPVTPARADDLWCTTCFELFIAGEGQAYREYNFSPSGQWAAYCFTAYREGMAQADAAVAIENSRSATMFEQAVTIRADIPNPAWVGLTAVVEEDDGIIRYWSTGFAPGKPDFHAPEVRNLLLDGVDAQ</sequence>